<evidence type="ECO:0000259" key="2">
    <source>
        <dbReference type="Pfam" id="PF11800"/>
    </source>
</evidence>
<accession>A0A1V8RQA9</accession>
<evidence type="ECO:0000313" key="3">
    <source>
        <dbReference type="EMBL" id="OQM75391.1"/>
    </source>
</evidence>
<evidence type="ECO:0000313" key="4">
    <source>
        <dbReference type="Proteomes" id="UP000191905"/>
    </source>
</evidence>
<dbReference type="NCBIfam" id="NF010396">
    <property type="entry name" value="PRK13824.1"/>
    <property type="match status" value="1"/>
</dbReference>
<dbReference type="Pfam" id="PF11800">
    <property type="entry name" value="RP-C_C"/>
    <property type="match status" value="1"/>
</dbReference>
<dbReference type="NCBIfam" id="NF040974">
    <property type="entry name" value="RepABC_RepC"/>
    <property type="match status" value="1"/>
</dbReference>
<dbReference type="GO" id="GO:0006355">
    <property type="term" value="P:regulation of DNA-templated transcription"/>
    <property type="evidence" value="ECO:0007669"/>
    <property type="project" value="UniProtKB-ARBA"/>
</dbReference>
<dbReference type="InterPro" id="IPR011991">
    <property type="entry name" value="ArsR-like_HTH"/>
</dbReference>
<dbReference type="RefSeq" id="WP_080919799.1">
    <property type="nucleotide sequence ID" value="NZ_MDET01000016.1"/>
</dbReference>
<dbReference type="EMBL" id="MDET01000016">
    <property type="protein sequence ID" value="OQM75391.1"/>
    <property type="molecule type" value="Genomic_DNA"/>
</dbReference>
<evidence type="ECO:0000259" key="1">
    <source>
        <dbReference type="Pfam" id="PF03428"/>
    </source>
</evidence>
<dbReference type="STRING" id="1873176.BFN67_18305"/>
<dbReference type="Proteomes" id="UP000191905">
    <property type="component" value="Unassembled WGS sequence"/>
</dbReference>
<organism evidence="3 4">
    <name type="scientific">Manganibacter manganicus</name>
    <dbReference type="NCBI Taxonomy" id="1873176"/>
    <lineage>
        <taxon>Bacteria</taxon>
        <taxon>Pseudomonadati</taxon>
        <taxon>Pseudomonadota</taxon>
        <taxon>Alphaproteobacteria</taxon>
        <taxon>Hyphomicrobiales</taxon>
        <taxon>Phyllobacteriaceae</taxon>
        <taxon>Manganibacter</taxon>
    </lineage>
</organism>
<protein>
    <submittedName>
        <fullName evidence="3">Replication initiation protein RepC</fullName>
    </submittedName>
</protein>
<comment type="caution">
    <text evidence="3">The sequence shown here is derived from an EMBL/GenBank/DDBJ whole genome shotgun (WGS) entry which is preliminary data.</text>
</comment>
<dbReference type="SUPFAM" id="SSF46785">
    <property type="entry name" value="Winged helix' DNA-binding domain"/>
    <property type="match status" value="1"/>
</dbReference>
<keyword evidence="4" id="KW-1185">Reference proteome</keyword>
<dbReference type="InterPro" id="IPR021760">
    <property type="entry name" value="RepC_C"/>
</dbReference>
<dbReference type="InterPro" id="IPR036390">
    <property type="entry name" value="WH_DNA-bd_sf"/>
</dbReference>
<reference evidence="3 4" key="1">
    <citation type="journal article" date="2016" name="Int. J. Syst. Evol. Microbiol.">
        <title>Pseudaminobacter manganicus sp. nov., isolated from sludge of a manganese mine.</title>
        <authorList>
            <person name="Li J."/>
            <person name="Huang J."/>
            <person name="Liao S."/>
            <person name="Wang G."/>
        </authorList>
    </citation>
    <scope>NUCLEOTIDE SEQUENCE [LARGE SCALE GENOMIC DNA]</scope>
    <source>
        <strain evidence="3 4">JH-7</strain>
    </source>
</reference>
<gene>
    <name evidence="3" type="ORF">BFN67_18305</name>
</gene>
<dbReference type="CDD" id="cd00090">
    <property type="entry name" value="HTH_ARSR"/>
    <property type="match status" value="1"/>
</dbReference>
<dbReference type="Pfam" id="PF03428">
    <property type="entry name" value="RP-C"/>
    <property type="match status" value="1"/>
</dbReference>
<proteinExistence type="predicted"/>
<sequence>METGIATTPFGRRPMSLALLAAQNDSQEIPDGKAVDKWQAYRDLCEGKSVVGIGDRALAVLAALLSFYPDDELSEENGLVVFPSNRQLILRAHGMSEPTLRRHLAALVANGLVIRRDSPNGKRYARKGRGGAFEEAFGFSLAPMLARAGEFSEAAERVRAGNRAQKLMRERITLHRRDISKLIEAAVEEDVPGDWGGLWRRFRAIVDAIPRRAAAAELEPIVGDLAAIREEVDILLNSHMNVEDSIGNDNQSERQYSDSNTDSLIEFEPALEKSGAAAEPRREPQELPKGYPLGFVLKACPEIIDYAVDGIASWRDLMAVAAQVRGYLGVSPSAYEDACHVMGPENAAVVVACILQRAQHINSAGGYLRALTEKAKAGEFTVGPMLMAAFKANGSPPDRAAG</sequence>
<feature type="domain" description="Plasmid replication protein C C-terminal" evidence="2">
    <location>
        <begin position="292"/>
        <end position="391"/>
    </location>
</feature>
<feature type="domain" description="Plasmid replication protein C N-terminal" evidence="1">
    <location>
        <begin position="13"/>
        <end position="186"/>
    </location>
</feature>
<name>A0A1V8RQA9_9HYPH</name>
<dbReference type="OrthoDB" id="7488837at2"/>
<dbReference type="InterPro" id="IPR005090">
    <property type="entry name" value="RepC_N"/>
</dbReference>
<dbReference type="InterPro" id="IPR047611">
    <property type="entry name" value="RepABC_RepC"/>
</dbReference>
<dbReference type="AlphaFoldDB" id="A0A1V8RQA9"/>